<keyword evidence="2" id="KW-1185">Reference proteome</keyword>
<name>A0A8J2JLK6_9HEXA</name>
<evidence type="ECO:0000313" key="2">
    <source>
        <dbReference type="Proteomes" id="UP000708208"/>
    </source>
</evidence>
<reference evidence="1" key="1">
    <citation type="submission" date="2021-06" db="EMBL/GenBank/DDBJ databases">
        <authorList>
            <person name="Hodson N. C."/>
            <person name="Mongue J. A."/>
            <person name="Jaron S. K."/>
        </authorList>
    </citation>
    <scope>NUCLEOTIDE SEQUENCE</scope>
</reference>
<proteinExistence type="predicted"/>
<organism evidence="1 2">
    <name type="scientific">Allacma fusca</name>
    <dbReference type="NCBI Taxonomy" id="39272"/>
    <lineage>
        <taxon>Eukaryota</taxon>
        <taxon>Metazoa</taxon>
        <taxon>Ecdysozoa</taxon>
        <taxon>Arthropoda</taxon>
        <taxon>Hexapoda</taxon>
        <taxon>Collembola</taxon>
        <taxon>Symphypleona</taxon>
        <taxon>Sminthuridae</taxon>
        <taxon>Allacma</taxon>
    </lineage>
</organism>
<feature type="non-terminal residue" evidence="1">
    <location>
        <position position="1"/>
    </location>
</feature>
<comment type="caution">
    <text evidence="1">The sequence shown here is derived from an EMBL/GenBank/DDBJ whole genome shotgun (WGS) entry which is preliminary data.</text>
</comment>
<dbReference type="Proteomes" id="UP000708208">
    <property type="component" value="Unassembled WGS sequence"/>
</dbReference>
<sequence length="12" mass="1423">EIRKIETSYKGV</sequence>
<accession>A0A8J2JLK6</accession>
<gene>
    <name evidence="1" type="ORF">AFUS01_LOCUS640</name>
</gene>
<dbReference type="EMBL" id="CAJVCH010003236">
    <property type="protein sequence ID" value="CAG7647834.1"/>
    <property type="molecule type" value="Genomic_DNA"/>
</dbReference>
<protein>
    <submittedName>
        <fullName evidence="1">Uncharacterized protein</fullName>
    </submittedName>
</protein>
<evidence type="ECO:0000313" key="1">
    <source>
        <dbReference type="EMBL" id="CAG7647834.1"/>
    </source>
</evidence>